<keyword evidence="6 9" id="KW-0472">Membrane</keyword>
<dbReference type="PANTHER" id="PTHR42718">
    <property type="entry name" value="MAJOR FACILITATOR SUPERFAMILY MULTIDRUG TRANSPORTER MFSC"/>
    <property type="match status" value="1"/>
</dbReference>
<dbReference type="RefSeq" id="WP_263229979.1">
    <property type="nucleotide sequence ID" value="NZ_CP106793.1"/>
</dbReference>
<feature type="transmembrane region" description="Helical" evidence="9">
    <location>
        <begin position="495"/>
        <end position="519"/>
    </location>
</feature>
<keyword evidence="7" id="KW-0046">Antibiotic resistance</keyword>
<dbReference type="InterPro" id="IPR020846">
    <property type="entry name" value="MFS_dom"/>
</dbReference>
<keyword evidence="3" id="KW-1003">Cell membrane</keyword>
<accession>A0ABY6DZN3</accession>
<evidence type="ECO:0000313" key="11">
    <source>
        <dbReference type="EMBL" id="UXY19861.1"/>
    </source>
</evidence>
<dbReference type="EMBL" id="CP106793">
    <property type="protein sequence ID" value="UXY19861.1"/>
    <property type="molecule type" value="Genomic_DNA"/>
</dbReference>
<comment type="subcellular location">
    <subcellularLocation>
        <location evidence="1">Cell membrane</location>
        <topology evidence="1">Multi-pass membrane protein</topology>
    </subcellularLocation>
</comment>
<dbReference type="NCBIfam" id="TIGR00711">
    <property type="entry name" value="efflux_EmrB"/>
    <property type="match status" value="1"/>
</dbReference>
<feature type="transmembrane region" description="Helical" evidence="9">
    <location>
        <begin position="199"/>
        <end position="217"/>
    </location>
</feature>
<dbReference type="SUPFAM" id="SSF103473">
    <property type="entry name" value="MFS general substrate transporter"/>
    <property type="match status" value="1"/>
</dbReference>
<evidence type="ECO:0000256" key="7">
    <source>
        <dbReference type="ARBA" id="ARBA00023251"/>
    </source>
</evidence>
<feature type="transmembrane region" description="Helical" evidence="9">
    <location>
        <begin position="362"/>
        <end position="389"/>
    </location>
</feature>
<dbReference type="InterPro" id="IPR004638">
    <property type="entry name" value="EmrB-like"/>
</dbReference>
<evidence type="ECO:0000256" key="1">
    <source>
        <dbReference type="ARBA" id="ARBA00004651"/>
    </source>
</evidence>
<feature type="transmembrane region" description="Helical" evidence="9">
    <location>
        <begin position="12"/>
        <end position="36"/>
    </location>
</feature>
<evidence type="ECO:0000256" key="6">
    <source>
        <dbReference type="ARBA" id="ARBA00023136"/>
    </source>
</evidence>
<dbReference type="InterPro" id="IPR011701">
    <property type="entry name" value="MFS"/>
</dbReference>
<gene>
    <name evidence="11" type="ORF">N8I84_14830</name>
</gene>
<reference evidence="11" key="1">
    <citation type="submission" date="2022-10" db="EMBL/GenBank/DDBJ databases">
        <authorList>
            <person name="Mo P."/>
        </authorList>
    </citation>
    <scope>NUCLEOTIDE SEQUENCE</scope>
    <source>
        <strain evidence="11">HUAS 13-4</strain>
    </source>
</reference>
<dbReference type="Proteomes" id="UP001061298">
    <property type="component" value="Chromosome"/>
</dbReference>
<feature type="transmembrane region" description="Helical" evidence="9">
    <location>
        <begin position="109"/>
        <end position="130"/>
    </location>
</feature>
<feature type="region of interest" description="Disordered" evidence="8">
    <location>
        <begin position="520"/>
        <end position="636"/>
    </location>
</feature>
<evidence type="ECO:0000256" key="5">
    <source>
        <dbReference type="ARBA" id="ARBA00022989"/>
    </source>
</evidence>
<protein>
    <submittedName>
        <fullName evidence="11">DHA2 family efflux MFS transporter permease subunit</fullName>
    </submittedName>
</protein>
<evidence type="ECO:0000259" key="10">
    <source>
        <dbReference type="PROSITE" id="PS50850"/>
    </source>
</evidence>
<feature type="transmembrane region" description="Helical" evidence="9">
    <location>
        <begin position="166"/>
        <end position="187"/>
    </location>
</feature>
<evidence type="ECO:0000313" key="12">
    <source>
        <dbReference type="Proteomes" id="UP001061298"/>
    </source>
</evidence>
<keyword evidence="4 9" id="KW-0812">Transmembrane</keyword>
<dbReference type="Gene3D" id="1.20.1250.20">
    <property type="entry name" value="MFS general substrate transporter like domains"/>
    <property type="match status" value="1"/>
</dbReference>
<evidence type="ECO:0000256" key="8">
    <source>
        <dbReference type="SAM" id="MobiDB-lite"/>
    </source>
</evidence>
<evidence type="ECO:0000256" key="3">
    <source>
        <dbReference type="ARBA" id="ARBA00022475"/>
    </source>
</evidence>
<proteinExistence type="predicted"/>
<evidence type="ECO:0000256" key="2">
    <source>
        <dbReference type="ARBA" id="ARBA00022448"/>
    </source>
</evidence>
<keyword evidence="2" id="KW-0813">Transport</keyword>
<evidence type="ECO:0000256" key="4">
    <source>
        <dbReference type="ARBA" id="ARBA00022692"/>
    </source>
</evidence>
<feature type="transmembrane region" description="Helical" evidence="9">
    <location>
        <begin position="270"/>
        <end position="296"/>
    </location>
</feature>
<keyword evidence="12" id="KW-1185">Reference proteome</keyword>
<dbReference type="PANTHER" id="PTHR42718:SF46">
    <property type="entry name" value="BLR6921 PROTEIN"/>
    <property type="match status" value="1"/>
</dbReference>
<name>A0ABY6DZN3_9ACTN</name>
<dbReference type="Pfam" id="PF07690">
    <property type="entry name" value="MFS_1"/>
    <property type="match status" value="1"/>
</dbReference>
<dbReference type="PRINTS" id="PR01036">
    <property type="entry name" value="TCRTETB"/>
</dbReference>
<feature type="transmembrane region" description="Helical" evidence="9">
    <location>
        <begin position="48"/>
        <end position="66"/>
    </location>
</feature>
<feature type="domain" description="Major facilitator superfamily (MFS) profile" evidence="10">
    <location>
        <begin position="12"/>
        <end position="525"/>
    </location>
</feature>
<feature type="transmembrane region" description="Helical" evidence="9">
    <location>
        <begin position="137"/>
        <end position="160"/>
    </location>
</feature>
<feature type="transmembrane region" description="Helical" evidence="9">
    <location>
        <begin position="308"/>
        <end position="329"/>
    </location>
</feature>
<sequence length="636" mass="65763">MNTKLRGNPWAMLTVLSLGYFMTMLDMTIINVAVPSISGDLHASLADIAWMINGYVIAVAAFLITAGRLGDLWGPRNLFLGGVVLFTVSSMACGLAQNTEQLIAGRFVQGLGAALLLPQTMTFIIAVFPAERRGSALGVWGAIAGVATVAGPTLGGLLITVADWRWVFYINLPIGVAVLVLGPLLLTDVRPGRRASLDPVGVLLLTVGLVLLTYGLAEGQRYDWGTVDGWITIPGVLAAGAVVLLLFLLDQRRKQGRSPLVPFELFKDRNYTLMNGVNVLVSLCTVGVFLPLNIYLQSVLGYNALKTGLTMAPIAVVSVAVAPVAGRLVDRVGGKYILVAGLVLFIAGIGSVAFIAEVDTPWYAFLPGFAVAGAGVGCTFGPMQTLATYDVPHRLAGAASGVLNSNRQFGSVLGGLVAVAVLQNRLLADVTPRASDAARALPAPLRGRFVDEMTGAAAGAAAGGGRSAPALARDASPELARKITDLASTVLSHSLVAALVPALLVVCGAMALGVLLAAAARQPAPPQRRTRGGHGTDGRAGPAADGLNEGLRPDRRPRHPGRRPPPAGRPLPHSARPPGTAGGRGVPERADGRRGRQAAAFTGSEDGAAGAATWVRRRPGSSRTEPAPSTAGTAKA</sequence>
<evidence type="ECO:0000256" key="9">
    <source>
        <dbReference type="SAM" id="Phobius"/>
    </source>
</evidence>
<dbReference type="Gene3D" id="1.20.1720.10">
    <property type="entry name" value="Multidrug resistance protein D"/>
    <property type="match status" value="1"/>
</dbReference>
<dbReference type="PROSITE" id="PS50850">
    <property type="entry name" value="MFS"/>
    <property type="match status" value="1"/>
</dbReference>
<feature type="transmembrane region" description="Helical" evidence="9">
    <location>
        <begin position="78"/>
        <end position="97"/>
    </location>
</feature>
<feature type="transmembrane region" description="Helical" evidence="9">
    <location>
        <begin position="229"/>
        <end position="249"/>
    </location>
</feature>
<feature type="transmembrane region" description="Helical" evidence="9">
    <location>
        <begin position="336"/>
        <end position="356"/>
    </location>
</feature>
<keyword evidence="5 9" id="KW-1133">Transmembrane helix</keyword>
<dbReference type="InterPro" id="IPR036259">
    <property type="entry name" value="MFS_trans_sf"/>
</dbReference>
<organism evidence="11 12">
    <name type="scientific">Streptomyces cynarae</name>
    <dbReference type="NCBI Taxonomy" id="2981134"/>
    <lineage>
        <taxon>Bacteria</taxon>
        <taxon>Bacillati</taxon>
        <taxon>Actinomycetota</taxon>
        <taxon>Actinomycetes</taxon>
        <taxon>Kitasatosporales</taxon>
        <taxon>Streptomycetaceae</taxon>
        <taxon>Streptomyces</taxon>
    </lineage>
</organism>
<dbReference type="CDD" id="cd17321">
    <property type="entry name" value="MFS_MMR_MDR_like"/>
    <property type="match status" value="1"/>
</dbReference>